<evidence type="ECO:0000256" key="4">
    <source>
        <dbReference type="RuleBase" id="RU003423"/>
    </source>
</evidence>
<dbReference type="InterPro" id="IPR011053">
    <property type="entry name" value="Single_hybrid_motif"/>
</dbReference>
<feature type="domain" description="Peripheral subunit-binding (PSBD)" evidence="7">
    <location>
        <begin position="119"/>
        <end position="156"/>
    </location>
</feature>
<accession>A0A5C4LVM8</accession>
<dbReference type="GO" id="GO:0045254">
    <property type="term" value="C:pyruvate dehydrogenase complex"/>
    <property type="evidence" value="ECO:0007669"/>
    <property type="project" value="InterPro"/>
</dbReference>
<gene>
    <name evidence="8" type="ORF">FG385_27185</name>
</gene>
<dbReference type="Pfam" id="PF00198">
    <property type="entry name" value="2-oxoacid_dh"/>
    <property type="match status" value="1"/>
</dbReference>
<proteinExistence type="inferred from homology"/>
<evidence type="ECO:0000256" key="5">
    <source>
        <dbReference type="SAM" id="MobiDB-lite"/>
    </source>
</evidence>
<dbReference type="InterPro" id="IPR004167">
    <property type="entry name" value="PSBD"/>
</dbReference>
<keyword evidence="9" id="KW-1185">Reference proteome</keyword>
<dbReference type="GO" id="GO:0016746">
    <property type="term" value="F:acyltransferase activity"/>
    <property type="evidence" value="ECO:0007669"/>
    <property type="project" value="UniProtKB-KW"/>
</dbReference>
<comment type="similarity">
    <text evidence="2 4">Belongs to the 2-oxoacid dehydrogenase family.</text>
</comment>
<keyword evidence="4" id="KW-0808">Transferase</keyword>
<protein>
    <recommendedName>
        <fullName evidence="4">Dihydrolipoamide acetyltransferase component of pyruvate dehydrogenase complex</fullName>
        <ecNumber evidence="4">2.3.1.-</ecNumber>
    </recommendedName>
</protein>
<evidence type="ECO:0000259" key="7">
    <source>
        <dbReference type="PROSITE" id="PS51826"/>
    </source>
</evidence>
<evidence type="ECO:0000256" key="3">
    <source>
        <dbReference type="ARBA" id="ARBA00022823"/>
    </source>
</evidence>
<dbReference type="EMBL" id="VDFW01000031">
    <property type="protein sequence ID" value="TNC21806.1"/>
    <property type="molecule type" value="Genomic_DNA"/>
</dbReference>
<organism evidence="8 9">
    <name type="scientific">Amycolatopsis alkalitolerans</name>
    <dbReference type="NCBI Taxonomy" id="2547244"/>
    <lineage>
        <taxon>Bacteria</taxon>
        <taxon>Bacillati</taxon>
        <taxon>Actinomycetota</taxon>
        <taxon>Actinomycetes</taxon>
        <taxon>Pseudonocardiales</taxon>
        <taxon>Pseudonocardiaceae</taxon>
        <taxon>Amycolatopsis</taxon>
    </lineage>
</organism>
<dbReference type="InterPro" id="IPR045257">
    <property type="entry name" value="E2/Pdx1"/>
</dbReference>
<dbReference type="InterPro" id="IPR001078">
    <property type="entry name" value="2-oxoacid_DH_actylTfrase"/>
</dbReference>
<evidence type="ECO:0000313" key="8">
    <source>
        <dbReference type="EMBL" id="TNC21806.1"/>
    </source>
</evidence>
<dbReference type="CDD" id="cd06849">
    <property type="entry name" value="lipoyl_domain"/>
    <property type="match status" value="1"/>
</dbReference>
<comment type="cofactor">
    <cofactor evidence="1 4">
        <name>(R)-lipoate</name>
        <dbReference type="ChEBI" id="CHEBI:83088"/>
    </cofactor>
</comment>
<reference evidence="8 9" key="1">
    <citation type="submission" date="2019-06" db="EMBL/GenBank/DDBJ databases">
        <title>Amycolatopsis alkalitolerans sp. nov., isolated from Gastrodia elata Blume.</title>
        <authorList>
            <person name="Narsing Rao M.P."/>
            <person name="Li W.J."/>
        </authorList>
    </citation>
    <scope>NUCLEOTIDE SEQUENCE [LARGE SCALE GENOMIC DNA]</scope>
    <source>
        <strain evidence="8 9">SYSUP0005</strain>
    </source>
</reference>
<dbReference type="Gene3D" id="3.30.559.10">
    <property type="entry name" value="Chloramphenicol acetyltransferase-like domain"/>
    <property type="match status" value="1"/>
</dbReference>
<name>A0A5C4LVM8_9PSEU</name>
<evidence type="ECO:0000259" key="6">
    <source>
        <dbReference type="PROSITE" id="PS50968"/>
    </source>
</evidence>
<dbReference type="AlphaFoldDB" id="A0A5C4LVM8"/>
<dbReference type="InterPro" id="IPR036625">
    <property type="entry name" value="E3-bd_dom_sf"/>
</dbReference>
<dbReference type="Proteomes" id="UP000305546">
    <property type="component" value="Unassembled WGS sequence"/>
</dbReference>
<dbReference type="SUPFAM" id="SSF47005">
    <property type="entry name" value="Peripheral subunit-binding domain of 2-oxo acid dehydrogenase complex"/>
    <property type="match status" value="1"/>
</dbReference>
<dbReference type="Gene3D" id="2.40.50.100">
    <property type="match status" value="1"/>
</dbReference>
<evidence type="ECO:0000313" key="9">
    <source>
        <dbReference type="Proteomes" id="UP000305546"/>
    </source>
</evidence>
<dbReference type="InterPro" id="IPR023213">
    <property type="entry name" value="CAT-like_dom_sf"/>
</dbReference>
<dbReference type="EC" id="2.3.1.-" evidence="4"/>
<keyword evidence="3 4" id="KW-0450">Lipoyl</keyword>
<dbReference type="InterPro" id="IPR000089">
    <property type="entry name" value="Biotin_lipoyl"/>
</dbReference>
<dbReference type="PANTHER" id="PTHR23151:SF90">
    <property type="entry name" value="DIHYDROLIPOYLLYSINE-RESIDUE ACETYLTRANSFERASE COMPONENT OF PYRUVATE DEHYDROGENASE COMPLEX, MITOCHONDRIAL-RELATED"/>
    <property type="match status" value="1"/>
</dbReference>
<dbReference type="Pfam" id="PF02817">
    <property type="entry name" value="E3_binding"/>
    <property type="match status" value="1"/>
</dbReference>
<dbReference type="SUPFAM" id="SSF51230">
    <property type="entry name" value="Single hybrid motif"/>
    <property type="match status" value="1"/>
</dbReference>
<dbReference type="RefSeq" id="WP_139099636.1">
    <property type="nucleotide sequence ID" value="NZ_VDFW01000031.1"/>
</dbReference>
<evidence type="ECO:0000256" key="1">
    <source>
        <dbReference type="ARBA" id="ARBA00001938"/>
    </source>
</evidence>
<comment type="caution">
    <text evidence="8">The sequence shown here is derived from an EMBL/GenBank/DDBJ whole genome shotgun (WGS) entry which is preliminary data.</text>
</comment>
<dbReference type="GO" id="GO:0006086">
    <property type="term" value="P:pyruvate decarboxylation to acetyl-CoA"/>
    <property type="evidence" value="ECO:0007669"/>
    <property type="project" value="InterPro"/>
</dbReference>
<dbReference type="OrthoDB" id="9805770at2"/>
<dbReference type="Gene3D" id="4.10.320.10">
    <property type="entry name" value="E3-binding domain"/>
    <property type="match status" value="1"/>
</dbReference>
<dbReference type="Pfam" id="PF00364">
    <property type="entry name" value="Biotin_lipoyl"/>
    <property type="match status" value="1"/>
</dbReference>
<dbReference type="PROSITE" id="PS51826">
    <property type="entry name" value="PSBD"/>
    <property type="match status" value="1"/>
</dbReference>
<sequence length="402" mass="42448">MATLLRMPEVAAGATEAVLSEWLVKENAPFRAGEPIAVIETDKASVEIAAETGARILRTLVPGGTSVGVGSPVALLGADGEDESDVDRLLAELGVGSAPTPAPPRREVPGPTAPSTRVFISPLARKLLKEAGLTPEQVEGTGPNGRIIRRDVEEAIARAGREAPETPQPRVEPVVETGFEEIPHSRPRRAIARRLTESKQTIPHFYVRRTARVDELLALRARLNEISPHKISVNDLVLRAVAVAHQEVPEANVSWTDDALRRFSSVDIGVAIAGERGLVTPVLRGVEKTSVSAIASQVKTFARQAGEGGLRQTDLEGGSISVTNLGMFGVEEFSAIINPPQSAILAVGAAVPAPVVTGGAVEVATQLTLVLSVDHRAIDGALAARWMAALVRALEEPLRLVA</sequence>
<evidence type="ECO:0000256" key="2">
    <source>
        <dbReference type="ARBA" id="ARBA00007317"/>
    </source>
</evidence>
<feature type="domain" description="Lipoyl-binding" evidence="6">
    <location>
        <begin position="2"/>
        <end position="77"/>
    </location>
</feature>
<keyword evidence="4" id="KW-0012">Acyltransferase</keyword>
<feature type="region of interest" description="Disordered" evidence="5">
    <location>
        <begin position="95"/>
        <end position="116"/>
    </location>
</feature>
<dbReference type="PROSITE" id="PS50968">
    <property type="entry name" value="BIOTINYL_LIPOYL"/>
    <property type="match status" value="1"/>
</dbReference>
<dbReference type="SUPFAM" id="SSF52777">
    <property type="entry name" value="CoA-dependent acyltransferases"/>
    <property type="match status" value="1"/>
</dbReference>
<dbReference type="PANTHER" id="PTHR23151">
    <property type="entry name" value="DIHYDROLIPOAMIDE ACETYL/SUCCINYL-TRANSFERASE-RELATED"/>
    <property type="match status" value="1"/>
</dbReference>